<dbReference type="GeneID" id="35001578"/>
<dbReference type="EMBL" id="FNYR01000014">
    <property type="protein sequence ID" value="SEI96961.1"/>
    <property type="molecule type" value="Genomic_DNA"/>
</dbReference>
<keyword evidence="2" id="KW-0413">Isomerase</keyword>
<dbReference type="InterPro" id="IPR013022">
    <property type="entry name" value="Xyl_isomerase-like_TIM-brl"/>
</dbReference>
<keyword evidence="3" id="KW-1185">Reference proteome</keyword>
<dbReference type="RefSeq" id="WP_089672767.1">
    <property type="nucleotide sequence ID" value="NZ_CP024845.1"/>
</dbReference>
<dbReference type="InterPro" id="IPR050312">
    <property type="entry name" value="IolE/XylAMocC-like"/>
</dbReference>
<reference evidence="2 3" key="1">
    <citation type="submission" date="2016-10" db="EMBL/GenBank/DDBJ databases">
        <authorList>
            <person name="de Groot N.N."/>
        </authorList>
    </citation>
    <scope>NUCLEOTIDE SEQUENCE [LARGE SCALE GENOMIC DNA]</scope>
    <source>
        <strain evidence="2 3">DSM 22187</strain>
    </source>
</reference>
<protein>
    <submittedName>
        <fullName evidence="2">Sugar phosphate isomerase/epimerase</fullName>
    </submittedName>
</protein>
<dbReference type="InterPro" id="IPR036237">
    <property type="entry name" value="Xyl_isomerase-like_sf"/>
</dbReference>
<dbReference type="Gene3D" id="3.20.20.150">
    <property type="entry name" value="Divalent-metal-dependent TIM barrel enzymes"/>
    <property type="match status" value="1"/>
</dbReference>
<dbReference type="STRING" id="1073996.SAMN05444271_11421"/>
<dbReference type="KEGG" id="hae:halTADL_0765"/>
<sequence>MKTAVQLYTMEASSLSVTAQLEAVADAGFDGVEFAGLGIDPVAIRSTLNQLGLSAPSAHIPLSTLEAGVESAVEPYRELGVETVVIPYLDRERLQTGTIRGAAAAIDSVAADLDAAGFELAYHNHDAEFEMVDDTFALDVLLDETGVGLELDVGWAAAADADPVGLIDRYADRLTAIHLKDMRLDSTAPGGGLAVDLGTGDVDLDGCLDAAADADVEWIIFEYDAPPEPLVSLRTASDWLAGKIDK</sequence>
<dbReference type="AlphaFoldDB" id="A0A1H6UXJ3"/>
<proteinExistence type="predicted"/>
<dbReference type="Pfam" id="PF01261">
    <property type="entry name" value="AP_endonuc_2"/>
    <property type="match status" value="1"/>
</dbReference>
<gene>
    <name evidence="2" type="ORF">SAMN05444271_11421</name>
</gene>
<feature type="domain" description="Xylose isomerase-like TIM barrel" evidence="1">
    <location>
        <begin position="21"/>
        <end position="240"/>
    </location>
</feature>
<dbReference type="PANTHER" id="PTHR12110:SF41">
    <property type="entry name" value="INOSOSE DEHYDRATASE"/>
    <property type="match status" value="1"/>
</dbReference>
<dbReference type="OrthoDB" id="165864at2157"/>
<name>A0A1H6UXJ3_9EURY</name>
<accession>A0A2H4PZK2</accession>
<dbReference type="Proteomes" id="UP000198888">
    <property type="component" value="Unassembled WGS sequence"/>
</dbReference>
<dbReference type="GO" id="GO:0016853">
    <property type="term" value="F:isomerase activity"/>
    <property type="evidence" value="ECO:0007669"/>
    <property type="project" value="UniProtKB-KW"/>
</dbReference>
<organism evidence="2 3">
    <name type="scientific">Halohasta litchfieldiae</name>
    <dbReference type="NCBI Taxonomy" id="1073996"/>
    <lineage>
        <taxon>Archaea</taxon>
        <taxon>Methanobacteriati</taxon>
        <taxon>Methanobacteriota</taxon>
        <taxon>Stenosarchaea group</taxon>
        <taxon>Halobacteria</taxon>
        <taxon>Halobacteriales</taxon>
        <taxon>Haloferacaceae</taxon>
        <taxon>Halohasta</taxon>
    </lineage>
</organism>
<evidence type="ECO:0000313" key="2">
    <source>
        <dbReference type="EMBL" id="SEI96961.1"/>
    </source>
</evidence>
<dbReference type="SUPFAM" id="SSF51658">
    <property type="entry name" value="Xylose isomerase-like"/>
    <property type="match status" value="1"/>
</dbReference>
<accession>A0A1H6UXJ3</accession>
<evidence type="ECO:0000259" key="1">
    <source>
        <dbReference type="Pfam" id="PF01261"/>
    </source>
</evidence>
<dbReference type="PANTHER" id="PTHR12110">
    <property type="entry name" value="HYDROXYPYRUVATE ISOMERASE"/>
    <property type="match status" value="1"/>
</dbReference>
<evidence type="ECO:0000313" key="3">
    <source>
        <dbReference type="Proteomes" id="UP000198888"/>
    </source>
</evidence>